<proteinExistence type="predicted"/>
<keyword evidence="2" id="KW-1185">Reference proteome</keyword>
<protein>
    <submittedName>
        <fullName evidence="1">Uncharacterized protein</fullName>
    </submittedName>
</protein>
<gene>
    <name evidence="1" type="ORF">DFP95_105221</name>
</gene>
<sequence length="176" mass="20938">MSSRTESVPYGYEPPKDGDKGTLIYYDTFETTTDEQLERAIEINSDRSFAKLVLYPIHEETMRRMSKKPTSPYYKREKRLLEWKREYDRGEVEFDGWEGKRKKYTPMEAALRHLTETLPGPHFLFLTPDMANSFASFSSFEEWIVKVRLILTSVTEAALHPRLERYRHRWDWGDGE</sequence>
<dbReference type="RefSeq" id="WP_115992816.1">
    <property type="nucleotide sequence ID" value="NZ_QRDY01000005.1"/>
</dbReference>
<name>A0A3D9IJ75_9BACL</name>
<dbReference type="Proteomes" id="UP000256869">
    <property type="component" value="Unassembled WGS sequence"/>
</dbReference>
<evidence type="ECO:0000313" key="2">
    <source>
        <dbReference type="Proteomes" id="UP000256869"/>
    </source>
</evidence>
<evidence type="ECO:0000313" key="1">
    <source>
        <dbReference type="EMBL" id="RED61792.1"/>
    </source>
</evidence>
<dbReference type="EMBL" id="QRDY01000005">
    <property type="protein sequence ID" value="RED61792.1"/>
    <property type="molecule type" value="Genomic_DNA"/>
</dbReference>
<organism evidence="1 2">
    <name type="scientific">Cohnella lupini</name>
    <dbReference type="NCBI Taxonomy" id="1294267"/>
    <lineage>
        <taxon>Bacteria</taxon>
        <taxon>Bacillati</taxon>
        <taxon>Bacillota</taxon>
        <taxon>Bacilli</taxon>
        <taxon>Bacillales</taxon>
        <taxon>Paenibacillaceae</taxon>
        <taxon>Cohnella</taxon>
    </lineage>
</organism>
<dbReference type="OrthoDB" id="2677664at2"/>
<accession>A0A3D9IJ75</accession>
<reference evidence="1 2" key="1">
    <citation type="submission" date="2018-07" db="EMBL/GenBank/DDBJ databases">
        <title>Genomic Encyclopedia of Type Strains, Phase III (KMG-III): the genomes of soil and plant-associated and newly described type strains.</title>
        <authorList>
            <person name="Whitman W."/>
        </authorList>
    </citation>
    <scope>NUCLEOTIDE SEQUENCE [LARGE SCALE GENOMIC DNA]</scope>
    <source>
        <strain evidence="1 2">CECT 8236</strain>
    </source>
</reference>
<comment type="caution">
    <text evidence="1">The sequence shown here is derived from an EMBL/GenBank/DDBJ whole genome shotgun (WGS) entry which is preliminary data.</text>
</comment>
<dbReference type="AlphaFoldDB" id="A0A3D9IJ75"/>